<evidence type="ECO:0000313" key="3">
    <source>
        <dbReference type="Proteomes" id="UP000657385"/>
    </source>
</evidence>
<keyword evidence="3" id="KW-1185">Reference proteome</keyword>
<evidence type="ECO:0000256" key="1">
    <source>
        <dbReference type="SAM" id="MobiDB-lite"/>
    </source>
</evidence>
<accession>A0A931B6R1</accession>
<dbReference type="InterPro" id="IPR036689">
    <property type="entry name" value="ESAT-6-like_sf"/>
</dbReference>
<proteinExistence type="predicted"/>
<dbReference type="Proteomes" id="UP000657385">
    <property type="component" value="Unassembled WGS sequence"/>
</dbReference>
<reference evidence="2" key="1">
    <citation type="submission" date="2020-11" db="EMBL/GenBank/DDBJ databases">
        <title>Isolation and identification of active actinomycetes.</title>
        <authorList>
            <person name="Yu B."/>
        </authorList>
    </citation>
    <scope>NUCLEOTIDE SEQUENCE</scope>
    <source>
        <strain evidence="2">NEAU-YB345</strain>
    </source>
</reference>
<organism evidence="2 3">
    <name type="scientific">Streptacidiphilus fuscans</name>
    <dbReference type="NCBI Taxonomy" id="2789292"/>
    <lineage>
        <taxon>Bacteria</taxon>
        <taxon>Bacillati</taxon>
        <taxon>Actinomycetota</taxon>
        <taxon>Actinomycetes</taxon>
        <taxon>Kitasatosporales</taxon>
        <taxon>Streptomycetaceae</taxon>
        <taxon>Streptacidiphilus</taxon>
    </lineage>
</organism>
<name>A0A931B6R1_9ACTN</name>
<dbReference type="EMBL" id="JADPRT010000008">
    <property type="protein sequence ID" value="MBF9070477.1"/>
    <property type="molecule type" value="Genomic_DNA"/>
</dbReference>
<sequence>MSAPTSTDPLWPLTTGSAAPTAGGATVSVDPAALEAESKVLQEVGSAIPGQAVRLYGPSDDAVFQLYGWRIAAALDACTEAWVDLLKKFGTGLDQSGEKLHATATNYRTSDTSASKNFQNLLNGPGLGNGA</sequence>
<gene>
    <name evidence="2" type="ORF">I2501_20845</name>
</gene>
<dbReference type="AlphaFoldDB" id="A0A931B6R1"/>
<feature type="region of interest" description="Disordered" evidence="1">
    <location>
        <begin position="1"/>
        <end position="22"/>
    </location>
</feature>
<dbReference type="RefSeq" id="WP_196195644.1">
    <property type="nucleotide sequence ID" value="NZ_JADPRT010000008.1"/>
</dbReference>
<evidence type="ECO:0008006" key="4">
    <source>
        <dbReference type="Google" id="ProtNLM"/>
    </source>
</evidence>
<dbReference type="SUPFAM" id="SSF140453">
    <property type="entry name" value="EsxAB dimer-like"/>
    <property type="match status" value="1"/>
</dbReference>
<protein>
    <recommendedName>
        <fullName evidence="4">Excreted virulence factor EspC (Type VII ESX diderm)</fullName>
    </recommendedName>
</protein>
<evidence type="ECO:0000313" key="2">
    <source>
        <dbReference type="EMBL" id="MBF9070477.1"/>
    </source>
</evidence>
<comment type="caution">
    <text evidence="2">The sequence shown here is derived from an EMBL/GenBank/DDBJ whole genome shotgun (WGS) entry which is preliminary data.</text>
</comment>